<dbReference type="Pfam" id="PF00528">
    <property type="entry name" value="BPD_transp_1"/>
    <property type="match status" value="1"/>
</dbReference>
<accession>A0A6P1TMR5</accession>
<organism evidence="9 10">
    <name type="scientific">Anaerocolumna sedimenticola</name>
    <dbReference type="NCBI Taxonomy" id="2696063"/>
    <lineage>
        <taxon>Bacteria</taxon>
        <taxon>Bacillati</taxon>
        <taxon>Bacillota</taxon>
        <taxon>Clostridia</taxon>
        <taxon>Lachnospirales</taxon>
        <taxon>Lachnospiraceae</taxon>
        <taxon>Anaerocolumna</taxon>
    </lineage>
</organism>
<sequence>MKIKRSKGEIVFSGFNYFILAFIMLICLYPVVYVAVASVSDSNLLTQHSGILLKPLGFSLDSYKKVFQNPMILKGYANTLFILIIGIFLDILMTSIGAYFLSRKGVLLKKPVMLLIIFTMFFSGGMIPFYLTLKDLHMTNTLWGLIIPFMVNTYNLIILRTSFESIPDSLVEAAEMDGAGHIRILFSIILPLSKAILAVMVLYYGVGIWNGWFWASTIIRKRELYPLQVILREILMQNDVGSMTAGVSAADQESVGMTIKYATIVVATVPILCIYPFLQKYFTKGVLIGAVKE</sequence>
<dbReference type="InterPro" id="IPR000515">
    <property type="entry name" value="MetI-like"/>
</dbReference>
<comment type="subcellular location">
    <subcellularLocation>
        <location evidence="1 7">Cell membrane</location>
        <topology evidence="1 7">Multi-pass membrane protein</topology>
    </subcellularLocation>
</comment>
<evidence type="ECO:0000256" key="1">
    <source>
        <dbReference type="ARBA" id="ARBA00004651"/>
    </source>
</evidence>
<feature type="transmembrane region" description="Helical" evidence="7">
    <location>
        <begin position="80"/>
        <end position="100"/>
    </location>
</feature>
<evidence type="ECO:0000259" key="8">
    <source>
        <dbReference type="PROSITE" id="PS50928"/>
    </source>
</evidence>
<dbReference type="PANTHER" id="PTHR43744:SF9">
    <property type="entry name" value="POLYGALACTURONAN_RHAMNOGALACTURONAN TRANSPORT SYSTEM PERMEASE PROTEIN YTCP"/>
    <property type="match status" value="1"/>
</dbReference>
<evidence type="ECO:0000256" key="2">
    <source>
        <dbReference type="ARBA" id="ARBA00022448"/>
    </source>
</evidence>
<dbReference type="CDD" id="cd06261">
    <property type="entry name" value="TM_PBP2"/>
    <property type="match status" value="1"/>
</dbReference>
<dbReference type="PROSITE" id="PS50928">
    <property type="entry name" value="ABC_TM1"/>
    <property type="match status" value="1"/>
</dbReference>
<feature type="transmembrane region" description="Helical" evidence="7">
    <location>
        <begin position="12"/>
        <end position="36"/>
    </location>
</feature>
<feature type="transmembrane region" description="Helical" evidence="7">
    <location>
        <begin position="259"/>
        <end position="278"/>
    </location>
</feature>
<evidence type="ECO:0000313" key="10">
    <source>
        <dbReference type="Proteomes" id="UP000464314"/>
    </source>
</evidence>
<keyword evidence="2 7" id="KW-0813">Transport</keyword>
<reference evidence="9 10" key="1">
    <citation type="submission" date="2020-01" db="EMBL/GenBank/DDBJ databases">
        <title>Genome analysis of Anaerocolumna sp. CBA3638.</title>
        <authorList>
            <person name="Kim J."/>
            <person name="Roh S.W."/>
        </authorList>
    </citation>
    <scope>NUCLEOTIDE SEQUENCE [LARGE SCALE GENOMIC DNA]</scope>
    <source>
        <strain evidence="9 10">CBA3638</strain>
    </source>
</reference>
<feature type="domain" description="ABC transmembrane type-1" evidence="8">
    <location>
        <begin position="76"/>
        <end position="276"/>
    </location>
</feature>
<dbReference type="GO" id="GO:0055085">
    <property type="term" value="P:transmembrane transport"/>
    <property type="evidence" value="ECO:0007669"/>
    <property type="project" value="InterPro"/>
</dbReference>
<dbReference type="EMBL" id="CP048000">
    <property type="protein sequence ID" value="QHQ60628.1"/>
    <property type="molecule type" value="Genomic_DNA"/>
</dbReference>
<protein>
    <submittedName>
        <fullName evidence="9">ABC transporter permease subunit</fullName>
    </submittedName>
</protein>
<dbReference type="SUPFAM" id="SSF161098">
    <property type="entry name" value="MetI-like"/>
    <property type="match status" value="1"/>
</dbReference>
<proteinExistence type="inferred from homology"/>
<name>A0A6P1TMR5_9FIRM</name>
<keyword evidence="3" id="KW-1003">Cell membrane</keyword>
<evidence type="ECO:0000313" key="9">
    <source>
        <dbReference type="EMBL" id="QHQ60628.1"/>
    </source>
</evidence>
<keyword evidence="5 7" id="KW-1133">Transmembrane helix</keyword>
<feature type="transmembrane region" description="Helical" evidence="7">
    <location>
        <begin position="112"/>
        <end position="131"/>
    </location>
</feature>
<dbReference type="RefSeq" id="WP_161837462.1">
    <property type="nucleotide sequence ID" value="NZ_CP048000.1"/>
</dbReference>
<dbReference type="InterPro" id="IPR035906">
    <property type="entry name" value="MetI-like_sf"/>
</dbReference>
<dbReference type="AlphaFoldDB" id="A0A6P1TMR5"/>
<dbReference type="KEGG" id="anr:Ana3638_07465"/>
<gene>
    <name evidence="9" type="ORF">Ana3638_07465</name>
</gene>
<keyword evidence="10" id="KW-1185">Reference proteome</keyword>
<dbReference type="Gene3D" id="1.10.3720.10">
    <property type="entry name" value="MetI-like"/>
    <property type="match status" value="1"/>
</dbReference>
<dbReference type="GO" id="GO:0005886">
    <property type="term" value="C:plasma membrane"/>
    <property type="evidence" value="ECO:0007669"/>
    <property type="project" value="UniProtKB-SubCell"/>
</dbReference>
<feature type="transmembrane region" description="Helical" evidence="7">
    <location>
        <begin position="143"/>
        <end position="163"/>
    </location>
</feature>
<evidence type="ECO:0000256" key="4">
    <source>
        <dbReference type="ARBA" id="ARBA00022692"/>
    </source>
</evidence>
<dbReference type="PANTHER" id="PTHR43744">
    <property type="entry name" value="ABC TRANSPORTER PERMEASE PROTEIN MG189-RELATED-RELATED"/>
    <property type="match status" value="1"/>
</dbReference>
<evidence type="ECO:0000256" key="6">
    <source>
        <dbReference type="ARBA" id="ARBA00023136"/>
    </source>
</evidence>
<dbReference type="Proteomes" id="UP000464314">
    <property type="component" value="Chromosome"/>
</dbReference>
<comment type="similarity">
    <text evidence="7">Belongs to the binding-protein-dependent transport system permease family.</text>
</comment>
<keyword evidence="6 7" id="KW-0472">Membrane</keyword>
<evidence type="ECO:0000256" key="3">
    <source>
        <dbReference type="ARBA" id="ARBA00022475"/>
    </source>
</evidence>
<keyword evidence="4 7" id="KW-0812">Transmembrane</keyword>
<feature type="transmembrane region" description="Helical" evidence="7">
    <location>
        <begin position="184"/>
        <end position="206"/>
    </location>
</feature>
<evidence type="ECO:0000256" key="7">
    <source>
        <dbReference type="RuleBase" id="RU363032"/>
    </source>
</evidence>
<evidence type="ECO:0000256" key="5">
    <source>
        <dbReference type="ARBA" id="ARBA00022989"/>
    </source>
</evidence>